<gene>
    <name evidence="1" type="ORF">ANN_10842</name>
</gene>
<evidence type="ECO:0008006" key="3">
    <source>
        <dbReference type="Google" id="ProtNLM"/>
    </source>
</evidence>
<sequence>EWNADYYVFATDYDNFIVLGGCSPEFNPSPLYWVAFRKQSDYSKEQQAAEDALQTYNLSLRDFAKTC</sequence>
<reference evidence="1 2" key="1">
    <citation type="journal article" date="2022" name="Allergy">
        <title>Genome assembly and annotation of Periplaneta americana reveal a comprehensive cockroach allergen profile.</title>
        <authorList>
            <person name="Wang L."/>
            <person name="Xiong Q."/>
            <person name="Saelim N."/>
            <person name="Wang L."/>
            <person name="Nong W."/>
            <person name="Wan A.T."/>
            <person name="Shi M."/>
            <person name="Liu X."/>
            <person name="Cao Q."/>
            <person name="Hui J.H.L."/>
            <person name="Sookrung N."/>
            <person name="Leung T.F."/>
            <person name="Tungtrongchitr A."/>
            <person name="Tsui S.K.W."/>
        </authorList>
    </citation>
    <scope>NUCLEOTIDE SEQUENCE [LARGE SCALE GENOMIC DNA]</scope>
    <source>
        <strain evidence="1">PWHHKU_190912</strain>
    </source>
</reference>
<protein>
    <recommendedName>
        <fullName evidence="3">Lipocalin/cytosolic fatty-acid binding domain-containing protein</fullName>
    </recommendedName>
</protein>
<dbReference type="EMBL" id="JAJSOF020000015">
    <property type="protein sequence ID" value="KAJ4440993.1"/>
    <property type="molecule type" value="Genomic_DNA"/>
</dbReference>
<evidence type="ECO:0000313" key="2">
    <source>
        <dbReference type="Proteomes" id="UP001148838"/>
    </source>
</evidence>
<dbReference type="Gene3D" id="2.40.128.20">
    <property type="match status" value="1"/>
</dbReference>
<accession>A0ABQ8T428</accession>
<evidence type="ECO:0000313" key="1">
    <source>
        <dbReference type="EMBL" id="KAJ4440993.1"/>
    </source>
</evidence>
<dbReference type="Proteomes" id="UP001148838">
    <property type="component" value="Unassembled WGS sequence"/>
</dbReference>
<keyword evidence="2" id="KW-1185">Reference proteome</keyword>
<dbReference type="SUPFAM" id="SSF50814">
    <property type="entry name" value="Lipocalins"/>
    <property type="match status" value="1"/>
</dbReference>
<organism evidence="1 2">
    <name type="scientific">Periplaneta americana</name>
    <name type="common">American cockroach</name>
    <name type="synonym">Blatta americana</name>
    <dbReference type="NCBI Taxonomy" id="6978"/>
    <lineage>
        <taxon>Eukaryota</taxon>
        <taxon>Metazoa</taxon>
        <taxon>Ecdysozoa</taxon>
        <taxon>Arthropoda</taxon>
        <taxon>Hexapoda</taxon>
        <taxon>Insecta</taxon>
        <taxon>Pterygota</taxon>
        <taxon>Neoptera</taxon>
        <taxon>Polyneoptera</taxon>
        <taxon>Dictyoptera</taxon>
        <taxon>Blattodea</taxon>
        <taxon>Blattoidea</taxon>
        <taxon>Blattidae</taxon>
        <taxon>Blattinae</taxon>
        <taxon>Periplaneta</taxon>
    </lineage>
</organism>
<proteinExistence type="predicted"/>
<feature type="non-terminal residue" evidence="1">
    <location>
        <position position="1"/>
    </location>
</feature>
<name>A0ABQ8T428_PERAM</name>
<comment type="caution">
    <text evidence="1">The sequence shown here is derived from an EMBL/GenBank/DDBJ whole genome shotgun (WGS) entry which is preliminary data.</text>
</comment>
<dbReference type="InterPro" id="IPR012674">
    <property type="entry name" value="Calycin"/>
</dbReference>